<dbReference type="InterPro" id="IPR002347">
    <property type="entry name" value="SDR_fam"/>
</dbReference>
<dbReference type="PRINTS" id="PR00080">
    <property type="entry name" value="SDRFAMILY"/>
</dbReference>
<reference evidence="5 6" key="1">
    <citation type="journal article" date="2017" name="Front. Microbiol.">
        <title>Labilibaculum manganireducens gen. nov., sp. nov. and Labilibaculum filiforme sp. nov., Novel Bacteroidetes Isolated from Subsurface Sediments of the Baltic Sea.</title>
        <authorList>
            <person name="Vandieken V."/>
            <person name="Marshall I.P."/>
            <person name="Niemann H."/>
            <person name="Engelen B."/>
            <person name="Cypionka H."/>
        </authorList>
    </citation>
    <scope>NUCLEOTIDE SEQUENCE [LARGE SCALE GENOMIC DNA]</scope>
    <source>
        <strain evidence="5 6">59.10-2M</strain>
    </source>
</reference>
<comment type="caution">
    <text evidence="5">The sequence shown here is derived from an EMBL/GenBank/DDBJ whole genome shotgun (WGS) entry which is preliminary data.</text>
</comment>
<dbReference type="Proteomes" id="UP000233618">
    <property type="component" value="Unassembled WGS sequence"/>
</dbReference>
<dbReference type="PANTHER" id="PTHR43976">
    <property type="entry name" value="SHORT CHAIN DEHYDROGENASE"/>
    <property type="match status" value="1"/>
</dbReference>
<proteinExistence type="inferred from homology"/>
<dbReference type="NCBIfam" id="NF004824">
    <property type="entry name" value="PRK06180.1"/>
    <property type="match status" value="1"/>
</dbReference>
<comment type="similarity">
    <text evidence="1 3">Belongs to the short-chain dehydrogenases/reductases (SDR) family.</text>
</comment>
<dbReference type="PROSITE" id="PS00061">
    <property type="entry name" value="ADH_SHORT"/>
    <property type="match status" value="1"/>
</dbReference>
<evidence type="ECO:0000256" key="1">
    <source>
        <dbReference type="ARBA" id="ARBA00006484"/>
    </source>
</evidence>
<protein>
    <submittedName>
        <fullName evidence="5">Short-chain dehydrogenase/reductase</fullName>
    </submittedName>
</protein>
<evidence type="ECO:0000256" key="4">
    <source>
        <dbReference type="SAM" id="MobiDB-lite"/>
    </source>
</evidence>
<dbReference type="CDD" id="cd05374">
    <property type="entry name" value="17beta-HSD-like_SDR_c"/>
    <property type="match status" value="1"/>
</dbReference>
<dbReference type="PANTHER" id="PTHR43976:SF16">
    <property type="entry name" value="SHORT-CHAIN DEHYDROGENASE_REDUCTASE FAMILY PROTEIN"/>
    <property type="match status" value="1"/>
</dbReference>
<evidence type="ECO:0000256" key="2">
    <source>
        <dbReference type="ARBA" id="ARBA00023002"/>
    </source>
</evidence>
<keyword evidence="2" id="KW-0560">Oxidoreductase</keyword>
<dbReference type="SUPFAM" id="SSF51735">
    <property type="entry name" value="NAD(P)-binding Rossmann-fold domains"/>
    <property type="match status" value="1"/>
</dbReference>
<gene>
    <name evidence="5" type="ORF">BZG01_10415</name>
</gene>
<dbReference type="InterPro" id="IPR020904">
    <property type="entry name" value="Sc_DH/Rdtase_CS"/>
</dbReference>
<evidence type="ECO:0000313" key="5">
    <source>
        <dbReference type="EMBL" id="PKQ66681.1"/>
    </source>
</evidence>
<name>A0A2N3I8N1_9BACT</name>
<dbReference type="EMBL" id="MVDE01000013">
    <property type="protein sequence ID" value="PKQ66681.1"/>
    <property type="molecule type" value="Genomic_DNA"/>
</dbReference>
<dbReference type="GO" id="GO:0016491">
    <property type="term" value="F:oxidoreductase activity"/>
    <property type="evidence" value="ECO:0007669"/>
    <property type="project" value="UniProtKB-KW"/>
</dbReference>
<dbReference type="Pfam" id="PF00106">
    <property type="entry name" value="adh_short"/>
    <property type="match status" value="1"/>
</dbReference>
<dbReference type="Gene3D" id="3.40.50.720">
    <property type="entry name" value="NAD(P)-binding Rossmann-like Domain"/>
    <property type="match status" value="1"/>
</dbReference>
<dbReference type="AlphaFoldDB" id="A0A2N3I8N1"/>
<evidence type="ECO:0000313" key="6">
    <source>
        <dbReference type="Proteomes" id="UP000233618"/>
    </source>
</evidence>
<feature type="compositionally biased region" description="Basic and acidic residues" evidence="4">
    <location>
        <begin position="201"/>
        <end position="218"/>
    </location>
</feature>
<accession>A0A2N3I8N1</accession>
<keyword evidence="6" id="KW-1185">Reference proteome</keyword>
<evidence type="ECO:0000256" key="3">
    <source>
        <dbReference type="RuleBase" id="RU000363"/>
    </source>
</evidence>
<organism evidence="5 6">
    <name type="scientific">Labilibaculum manganireducens</name>
    <dbReference type="NCBI Taxonomy" id="1940525"/>
    <lineage>
        <taxon>Bacteria</taxon>
        <taxon>Pseudomonadati</taxon>
        <taxon>Bacteroidota</taxon>
        <taxon>Bacteroidia</taxon>
        <taxon>Marinilabiliales</taxon>
        <taxon>Marinifilaceae</taxon>
        <taxon>Labilibaculum</taxon>
    </lineage>
</organism>
<dbReference type="InterPro" id="IPR051911">
    <property type="entry name" value="SDR_oxidoreductase"/>
</dbReference>
<dbReference type="RefSeq" id="WP_101309777.1">
    <property type="nucleotide sequence ID" value="NZ_MVDE01000013.1"/>
</dbReference>
<sequence length="278" mass="30522">MSTSNKNWLITGCSSGLGRAFAQEVLKKGFNAVITARNPKDIQDIVEDYPKTSLPLALDVTKKEQIKRVIEQAEAKFGTIDVLVNNAGHGYRAAVEEGDENRVEELFNTNFFGTVDMIKAVLPGMRKQKSGTIFNVSSIAGRYSNPGSGYYSATKFAVEGMSDALSKEVAPLGIRVIVVEPGAFRTDFAGRSLMGTTTEISDYKETAGKRRKENDHTHGTQPGNPKKAAQVIIKIAESEVTPFRLLLGTDAIQLTRSELEHQIKELDDWRTISSSTDY</sequence>
<feature type="region of interest" description="Disordered" evidence="4">
    <location>
        <begin position="200"/>
        <end position="227"/>
    </location>
</feature>
<dbReference type="InterPro" id="IPR036291">
    <property type="entry name" value="NAD(P)-bd_dom_sf"/>
</dbReference>
<dbReference type="PRINTS" id="PR00081">
    <property type="entry name" value="GDHRDH"/>
</dbReference>